<feature type="compositionally biased region" description="Basic and acidic residues" evidence="2">
    <location>
        <begin position="55"/>
        <end position="69"/>
    </location>
</feature>
<evidence type="ECO:0000313" key="4">
    <source>
        <dbReference type="Proteomes" id="UP000887566"/>
    </source>
</evidence>
<dbReference type="WBParaSite" id="PSAMB.scaffold8177size6526.g31079.t3">
    <property type="protein sequence ID" value="PSAMB.scaffold8177size6526.g31079.t3"/>
    <property type="gene ID" value="PSAMB.scaffold8177size6526.g31079"/>
</dbReference>
<dbReference type="InterPro" id="IPR027484">
    <property type="entry name" value="PInositol-4-P-5-kinase_N"/>
</dbReference>
<feature type="compositionally biased region" description="Basic and acidic residues" evidence="2">
    <location>
        <begin position="381"/>
        <end position="394"/>
    </location>
</feature>
<evidence type="ECO:0000256" key="1">
    <source>
        <dbReference type="PROSITE-ProRule" id="PRU00781"/>
    </source>
</evidence>
<evidence type="ECO:0000259" key="3">
    <source>
        <dbReference type="PROSITE" id="PS51455"/>
    </source>
</evidence>
<feature type="domain" description="PIPK" evidence="3">
    <location>
        <begin position="101"/>
        <end position="394"/>
    </location>
</feature>
<dbReference type="Proteomes" id="UP000887566">
    <property type="component" value="Unplaced"/>
</dbReference>
<feature type="region of interest" description="Disordered" evidence="2">
    <location>
        <begin position="38"/>
        <end position="69"/>
    </location>
</feature>
<protein>
    <submittedName>
        <fullName evidence="5">PIPK domain-containing protein</fullName>
    </submittedName>
</protein>
<dbReference type="PROSITE" id="PS51455">
    <property type="entry name" value="PIPK"/>
    <property type="match status" value="1"/>
</dbReference>
<keyword evidence="4" id="KW-1185">Reference proteome</keyword>
<reference evidence="5" key="1">
    <citation type="submission" date="2022-11" db="UniProtKB">
        <authorList>
            <consortium name="WormBaseParasite"/>
        </authorList>
    </citation>
    <scope>IDENTIFICATION</scope>
</reference>
<dbReference type="Pfam" id="PF01504">
    <property type="entry name" value="PIP5K"/>
    <property type="match status" value="2"/>
</dbReference>
<dbReference type="SMART" id="SM00330">
    <property type="entry name" value="PIPKc"/>
    <property type="match status" value="1"/>
</dbReference>
<keyword evidence="1" id="KW-0067">ATP-binding</keyword>
<feature type="compositionally biased region" description="Polar residues" evidence="2">
    <location>
        <begin position="448"/>
        <end position="459"/>
    </location>
</feature>
<dbReference type="Gene3D" id="3.30.810.10">
    <property type="entry name" value="2-Layer Sandwich"/>
    <property type="match status" value="1"/>
</dbReference>
<name>A0A914XEP4_9BILA</name>
<feature type="compositionally biased region" description="Polar residues" evidence="2">
    <location>
        <begin position="536"/>
        <end position="553"/>
    </location>
</feature>
<proteinExistence type="predicted"/>
<feature type="region of interest" description="Disordered" evidence="2">
    <location>
        <begin position="365"/>
        <end position="468"/>
    </location>
</feature>
<keyword evidence="1" id="KW-0547">Nucleotide-binding</keyword>
<dbReference type="InterPro" id="IPR002498">
    <property type="entry name" value="PInositol-4-P-4/5-kinase_core"/>
</dbReference>
<dbReference type="GO" id="GO:0016308">
    <property type="term" value="F:1-phosphatidylinositol-4-phosphate 5-kinase activity"/>
    <property type="evidence" value="ECO:0007669"/>
    <property type="project" value="TreeGrafter"/>
</dbReference>
<dbReference type="AlphaFoldDB" id="A0A914XEP4"/>
<accession>A0A914XEP4</accession>
<feature type="region of interest" description="Disordered" evidence="2">
    <location>
        <begin position="522"/>
        <end position="553"/>
    </location>
</feature>
<sequence length="553" mass="61079">MHSLFDRLRSSAFERACIMTEAADRVVSLEVEMSSPNAVGFKPPPLEINNGTGGAKEEEATSPRGLDTLERERADKAAKEKEKLGHRRVDRKGEVSYKRVPTNALMGSIQLGIANSIGSLAGTPERDLLLQDFDVIERVAFPPEGSQTTPSHQFGDFRFKAYAPIAFRYFRELFSIKTADFLRSICTEPLKELSNSGASGSVFYVSCDDQFIVKTVQHKEAEFLQKLLPGYYMVCISSSTGLRRVQRHKSMFSAWESIQADALPVDLADGYPEGGVPARNAKGERLLLFLGIIDILQNYRLFKRLEHTWKSVLHDGDTISVHRPGFYAHRFQDFMKLKVFRKIPSLDLPAVKGPHRKFRSLVQSYMALKHSPSRRRQRGKSISDRERDGGDQQRQRPPTQTRGDGAEPVSGSLTARPDLVPDDAPASGRRLPHDHSGWPTSARGPLTRQETVNDCSPTTRGRRRSSLPLVGGSVRFAELSAAPEGKKEKKVERLFATSSNPPAASAVVIVTTTVITSATATPASTVTSAIQPQPQPRLSASRSVSGDETVTRL</sequence>
<keyword evidence="1" id="KW-0808">Transferase</keyword>
<dbReference type="GO" id="GO:0005524">
    <property type="term" value="F:ATP binding"/>
    <property type="evidence" value="ECO:0007669"/>
    <property type="project" value="UniProtKB-UniRule"/>
</dbReference>
<dbReference type="GO" id="GO:0005886">
    <property type="term" value="C:plasma membrane"/>
    <property type="evidence" value="ECO:0007669"/>
    <property type="project" value="TreeGrafter"/>
</dbReference>
<dbReference type="InterPro" id="IPR023610">
    <property type="entry name" value="PInositol-4/5-P-5/4-kinase"/>
</dbReference>
<dbReference type="GO" id="GO:0046854">
    <property type="term" value="P:phosphatidylinositol phosphate biosynthetic process"/>
    <property type="evidence" value="ECO:0007669"/>
    <property type="project" value="TreeGrafter"/>
</dbReference>
<dbReference type="InterPro" id="IPR027483">
    <property type="entry name" value="PInositol-4-P-4/5-kinase_C_sf"/>
</dbReference>
<organism evidence="4 5">
    <name type="scientific">Plectus sambesii</name>
    <dbReference type="NCBI Taxonomy" id="2011161"/>
    <lineage>
        <taxon>Eukaryota</taxon>
        <taxon>Metazoa</taxon>
        <taxon>Ecdysozoa</taxon>
        <taxon>Nematoda</taxon>
        <taxon>Chromadorea</taxon>
        <taxon>Plectida</taxon>
        <taxon>Plectina</taxon>
        <taxon>Plectoidea</taxon>
        <taxon>Plectidae</taxon>
        <taxon>Plectus</taxon>
    </lineage>
</organism>
<dbReference type="SUPFAM" id="SSF56104">
    <property type="entry name" value="SAICAR synthase-like"/>
    <property type="match status" value="2"/>
</dbReference>
<dbReference type="Gene3D" id="3.30.800.10">
    <property type="entry name" value="Phosphatidylinositol Phosphate Kinase II Beta"/>
    <property type="match status" value="1"/>
</dbReference>
<keyword evidence="1" id="KW-0418">Kinase</keyword>
<evidence type="ECO:0000256" key="2">
    <source>
        <dbReference type="SAM" id="MobiDB-lite"/>
    </source>
</evidence>
<dbReference type="PANTHER" id="PTHR23086:SF101">
    <property type="entry name" value="LP03320P-RELATED"/>
    <property type="match status" value="1"/>
</dbReference>
<evidence type="ECO:0000313" key="5">
    <source>
        <dbReference type="WBParaSite" id="PSAMB.scaffold8177size6526.g31079.t3"/>
    </source>
</evidence>
<dbReference type="PANTHER" id="PTHR23086">
    <property type="entry name" value="PHOSPHATIDYLINOSITOL-4-PHOSPHATE 5-KINASE"/>
    <property type="match status" value="1"/>
</dbReference>